<dbReference type="InterPro" id="IPR014284">
    <property type="entry name" value="RNA_pol_sigma-70_dom"/>
</dbReference>
<dbReference type="InterPro" id="IPR007624">
    <property type="entry name" value="RNA_pol_sigma70_r3"/>
</dbReference>
<dbReference type="InterPro" id="IPR007630">
    <property type="entry name" value="RNA_pol_sigma70_r4"/>
</dbReference>
<dbReference type="InterPro" id="IPR036388">
    <property type="entry name" value="WH-like_DNA-bd_sf"/>
</dbReference>
<dbReference type="PANTHER" id="PTHR30385">
    <property type="entry name" value="SIGMA FACTOR F FLAGELLAR"/>
    <property type="match status" value="1"/>
</dbReference>
<dbReference type="SUPFAM" id="SSF88946">
    <property type="entry name" value="Sigma2 domain of RNA polymerase sigma factors"/>
    <property type="match status" value="1"/>
</dbReference>
<protein>
    <submittedName>
        <fullName evidence="8">Sigma-70 family RNA polymerase sigma factor</fullName>
    </submittedName>
</protein>
<evidence type="ECO:0000256" key="3">
    <source>
        <dbReference type="ARBA" id="ARBA00023125"/>
    </source>
</evidence>
<reference evidence="8" key="2">
    <citation type="journal article" date="2021" name="PeerJ">
        <title>Extensive microbial diversity within the chicken gut microbiome revealed by metagenomics and culture.</title>
        <authorList>
            <person name="Gilroy R."/>
            <person name="Ravi A."/>
            <person name="Getino M."/>
            <person name="Pursley I."/>
            <person name="Horton D.L."/>
            <person name="Alikhan N.F."/>
            <person name="Baker D."/>
            <person name="Gharbi K."/>
            <person name="Hall N."/>
            <person name="Watson M."/>
            <person name="Adriaenssens E.M."/>
            <person name="Foster-Nyarko E."/>
            <person name="Jarju S."/>
            <person name="Secka A."/>
            <person name="Antonio M."/>
            <person name="Oren A."/>
            <person name="Chaudhuri R.R."/>
            <person name="La Ragione R."/>
            <person name="Hildebrand F."/>
            <person name="Pallen M.J."/>
        </authorList>
    </citation>
    <scope>NUCLEOTIDE SEQUENCE</scope>
    <source>
        <strain evidence="8">ChiSxjej2B14-6234</strain>
    </source>
</reference>
<evidence type="ECO:0000256" key="1">
    <source>
        <dbReference type="ARBA" id="ARBA00023015"/>
    </source>
</evidence>
<gene>
    <name evidence="8" type="ORF">IAB73_05560</name>
</gene>
<dbReference type="EMBL" id="DVFJ01000015">
    <property type="protein sequence ID" value="HIQ71659.1"/>
    <property type="molecule type" value="Genomic_DNA"/>
</dbReference>
<dbReference type="InterPro" id="IPR013325">
    <property type="entry name" value="RNA_pol_sigma_r2"/>
</dbReference>
<evidence type="ECO:0000259" key="7">
    <source>
        <dbReference type="Pfam" id="PF04545"/>
    </source>
</evidence>
<feature type="domain" description="RNA polymerase sigma-70 region 2" evidence="6">
    <location>
        <begin position="28"/>
        <end position="95"/>
    </location>
</feature>
<dbReference type="SUPFAM" id="SSF88659">
    <property type="entry name" value="Sigma3 and sigma4 domains of RNA polymerase sigma factors"/>
    <property type="match status" value="2"/>
</dbReference>
<evidence type="ECO:0000259" key="5">
    <source>
        <dbReference type="Pfam" id="PF04539"/>
    </source>
</evidence>
<sequence>MAGVLSHEEAMALIRQAQAGDAQALERMVGANLALVRSVCGRFAGRGCEMEELYQLGALGLVKAIRNFRVELNVRFSTYAVPMIMGEIRRFLRDDGPLSVSRRLKETAARAARVAEALRQALLREPTLPEIAQALRCDEHELVMALESASAVASLDAPLPGADGGTLGDVVGEEQADAIDRMALREEIERLPERDRKLIMLRYFRDWTQAQTARALGMTQVQVSRQEARILRRIREAMAPDAKEA</sequence>
<feature type="domain" description="RNA polymerase sigma-70 region 4" evidence="7">
    <location>
        <begin position="189"/>
        <end position="236"/>
    </location>
</feature>
<dbReference type="GO" id="GO:0006352">
    <property type="term" value="P:DNA-templated transcription initiation"/>
    <property type="evidence" value="ECO:0007669"/>
    <property type="project" value="InterPro"/>
</dbReference>
<keyword evidence="2" id="KW-0731">Sigma factor</keyword>
<dbReference type="Pfam" id="PF04545">
    <property type="entry name" value="Sigma70_r4"/>
    <property type="match status" value="1"/>
</dbReference>
<evidence type="ECO:0000259" key="6">
    <source>
        <dbReference type="Pfam" id="PF04542"/>
    </source>
</evidence>
<dbReference type="PANTHER" id="PTHR30385:SF4">
    <property type="entry name" value="RNA POLYMERASE SIGMA-E FACTOR"/>
    <property type="match status" value="1"/>
</dbReference>
<comment type="caution">
    <text evidence="8">The sequence shown here is derived from an EMBL/GenBank/DDBJ whole genome shotgun (WGS) entry which is preliminary data.</text>
</comment>
<dbReference type="Gene3D" id="1.10.10.10">
    <property type="entry name" value="Winged helix-like DNA-binding domain superfamily/Winged helix DNA-binding domain"/>
    <property type="match status" value="2"/>
</dbReference>
<evidence type="ECO:0000313" key="8">
    <source>
        <dbReference type="EMBL" id="HIQ71659.1"/>
    </source>
</evidence>
<dbReference type="AlphaFoldDB" id="A0A9D1CRM6"/>
<proteinExistence type="predicted"/>
<keyword evidence="4" id="KW-0804">Transcription</keyword>
<dbReference type="GO" id="GO:0016987">
    <property type="term" value="F:sigma factor activity"/>
    <property type="evidence" value="ECO:0007669"/>
    <property type="project" value="UniProtKB-KW"/>
</dbReference>
<dbReference type="Gene3D" id="1.20.120.1810">
    <property type="match status" value="1"/>
</dbReference>
<name>A0A9D1CRM6_9FIRM</name>
<dbReference type="InterPro" id="IPR000943">
    <property type="entry name" value="RNA_pol_sigma70"/>
</dbReference>
<dbReference type="GO" id="GO:0003677">
    <property type="term" value="F:DNA binding"/>
    <property type="evidence" value="ECO:0007669"/>
    <property type="project" value="UniProtKB-KW"/>
</dbReference>
<dbReference type="PRINTS" id="PR00046">
    <property type="entry name" value="SIGMA70FCT"/>
</dbReference>
<evidence type="ECO:0000256" key="2">
    <source>
        <dbReference type="ARBA" id="ARBA00023082"/>
    </source>
</evidence>
<dbReference type="Pfam" id="PF04539">
    <property type="entry name" value="Sigma70_r3"/>
    <property type="match status" value="1"/>
</dbReference>
<evidence type="ECO:0000313" key="9">
    <source>
        <dbReference type="Proteomes" id="UP000886887"/>
    </source>
</evidence>
<organism evidence="8 9">
    <name type="scientific">Candidatus Onthenecus intestinigallinarum</name>
    <dbReference type="NCBI Taxonomy" id="2840875"/>
    <lineage>
        <taxon>Bacteria</taxon>
        <taxon>Bacillati</taxon>
        <taxon>Bacillota</taxon>
        <taxon>Clostridia</taxon>
        <taxon>Eubacteriales</taxon>
        <taxon>Candidatus Onthenecus</taxon>
    </lineage>
</organism>
<dbReference type="InterPro" id="IPR013324">
    <property type="entry name" value="RNA_pol_sigma_r3/r4-like"/>
</dbReference>
<dbReference type="Proteomes" id="UP000886887">
    <property type="component" value="Unassembled WGS sequence"/>
</dbReference>
<dbReference type="Pfam" id="PF04542">
    <property type="entry name" value="Sigma70_r2"/>
    <property type="match status" value="1"/>
</dbReference>
<reference evidence="8" key="1">
    <citation type="submission" date="2020-10" db="EMBL/GenBank/DDBJ databases">
        <authorList>
            <person name="Gilroy R."/>
        </authorList>
    </citation>
    <scope>NUCLEOTIDE SEQUENCE</scope>
    <source>
        <strain evidence="8">ChiSxjej2B14-6234</strain>
    </source>
</reference>
<keyword evidence="3" id="KW-0238">DNA-binding</keyword>
<evidence type="ECO:0000256" key="4">
    <source>
        <dbReference type="ARBA" id="ARBA00023163"/>
    </source>
</evidence>
<accession>A0A9D1CRM6</accession>
<dbReference type="InterPro" id="IPR007627">
    <property type="entry name" value="RNA_pol_sigma70_r2"/>
</dbReference>
<dbReference type="NCBIfam" id="TIGR02937">
    <property type="entry name" value="sigma70-ECF"/>
    <property type="match status" value="1"/>
</dbReference>
<keyword evidence="1" id="KW-0805">Transcription regulation</keyword>
<feature type="domain" description="RNA polymerase sigma-70 region 3" evidence="5">
    <location>
        <begin position="106"/>
        <end position="174"/>
    </location>
</feature>
<dbReference type="CDD" id="cd06171">
    <property type="entry name" value="Sigma70_r4"/>
    <property type="match status" value="1"/>
</dbReference>